<gene>
    <name evidence="1" type="ORF">BDW42DRAFT_173284</name>
</gene>
<dbReference type="AlphaFoldDB" id="A0A2J5HPY2"/>
<reference evidence="2" key="1">
    <citation type="submission" date="2017-12" db="EMBL/GenBank/DDBJ databases">
        <authorList>
            <consortium name="DOE Joint Genome Institute"/>
            <person name="Mondo S.J."/>
            <person name="Kjaerbolling I."/>
            <person name="Vesth T.C."/>
            <person name="Frisvad J.C."/>
            <person name="Nybo J.L."/>
            <person name="Theobald S."/>
            <person name="Kuo A."/>
            <person name="Bowyer P."/>
            <person name="Matsuda Y."/>
            <person name="Lyhne E.K."/>
            <person name="Kogle M.E."/>
            <person name="Clum A."/>
            <person name="Lipzen A."/>
            <person name="Salamov A."/>
            <person name="Ngan C.Y."/>
            <person name="Daum C."/>
            <person name="Chiniquy J."/>
            <person name="Barry K."/>
            <person name="LaButti K."/>
            <person name="Haridas S."/>
            <person name="Simmons B.A."/>
            <person name="Magnuson J.K."/>
            <person name="Mortensen U.H."/>
            <person name="Larsen T.O."/>
            <person name="Grigoriev I.V."/>
            <person name="Baker S.E."/>
            <person name="Andersen M.R."/>
            <person name="Nordberg H.P."/>
            <person name="Cantor M.N."/>
            <person name="Hua S.X."/>
        </authorList>
    </citation>
    <scope>NUCLEOTIDE SEQUENCE [LARGE SCALE GENOMIC DNA]</scope>
    <source>
        <strain evidence="2">IBT 19404</strain>
    </source>
</reference>
<dbReference type="Proteomes" id="UP000235023">
    <property type="component" value="Unassembled WGS sequence"/>
</dbReference>
<protein>
    <submittedName>
        <fullName evidence="1">Uncharacterized protein</fullName>
    </submittedName>
</protein>
<dbReference type="EMBL" id="KZ559563">
    <property type="protein sequence ID" value="PLN79223.1"/>
    <property type="molecule type" value="Genomic_DNA"/>
</dbReference>
<evidence type="ECO:0000313" key="2">
    <source>
        <dbReference type="Proteomes" id="UP000235023"/>
    </source>
</evidence>
<proteinExistence type="predicted"/>
<keyword evidence="2" id="KW-1185">Reference proteome</keyword>
<name>A0A2J5HPY2_9EURO</name>
<organism evidence="1 2">
    <name type="scientific">Aspergillus taichungensis</name>
    <dbReference type="NCBI Taxonomy" id="482145"/>
    <lineage>
        <taxon>Eukaryota</taxon>
        <taxon>Fungi</taxon>
        <taxon>Dikarya</taxon>
        <taxon>Ascomycota</taxon>
        <taxon>Pezizomycotina</taxon>
        <taxon>Eurotiomycetes</taxon>
        <taxon>Eurotiomycetidae</taxon>
        <taxon>Eurotiales</taxon>
        <taxon>Aspergillaceae</taxon>
        <taxon>Aspergillus</taxon>
        <taxon>Aspergillus subgen. Circumdati</taxon>
    </lineage>
</organism>
<sequence>MCWIYKHLRTEYIDGITQTRSSIDMHASPDQPDCSPIQSNHSSVPCFPRFARIKSRYNQSMYVMRWTPLLMKR</sequence>
<accession>A0A2J5HPY2</accession>
<evidence type="ECO:0000313" key="1">
    <source>
        <dbReference type="EMBL" id="PLN79223.1"/>
    </source>
</evidence>